<dbReference type="OrthoDB" id="2150942at2759"/>
<protein>
    <recommendedName>
        <fullName evidence="3">SGNH hydrolase-type esterase domain-containing protein</fullName>
    </recommendedName>
</protein>
<keyword evidence="2" id="KW-1185">Reference proteome</keyword>
<dbReference type="EMBL" id="CP001323">
    <property type="protein sequence ID" value="ACO61090.1"/>
    <property type="molecule type" value="Genomic_DNA"/>
</dbReference>
<accession>C1DZB7</accession>
<proteinExistence type="predicted"/>
<dbReference type="Proteomes" id="UP000002009">
    <property type="component" value="Chromosome 2"/>
</dbReference>
<reference evidence="1 2" key="1">
    <citation type="journal article" date="2009" name="Science">
        <title>Green evolution and dynamic adaptations revealed by genomes of the marine picoeukaryotes Micromonas.</title>
        <authorList>
            <person name="Worden A.Z."/>
            <person name="Lee J.H."/>
            <person name="Mock T."/>
            <person name="Rouze P."/>
            <person name="Simmons M.P."/>
            <person name="Aerts A.L."/>
            <person name="Allen A.E."/>
            <person name="Cuvelier M.L."/>
            <person name="Derelle E."/>
            <person name="Everett M.V."/>
            <person name="Foulon E."/>
            <person name="Grimwood J."/>
            <person name="Gundlach H."/>
            <person name="Henrissat B."/>
            <person name="Napoli C."/>
            <person name="McDonald S.M."/>
            <person name="Parker M.S."/>
            <person name="Rombauts S."/>
            <person name="Salamov A."/>
            <person name="Von Dassow P."/>
            <person name="Badger J.H."/>
            <person name="Coutinho P.M."/>
            <person name="Demir E."/>
            <person name="Dubchak I."/>
            <person name="Gentemann C."/>
            <person name="Eikrem W."/>
            <person name="Gready J.E."/>
            <person name="John U."/>
            <person name="Lanier W."/>
            <person name="Lindquist E.A."/>
            <person name="Lucas S."/>
            <person name="Mayer K.F."/>
            <person name="Moreau H."/>
            <person name="Not F."/>
            <person name="Otillar R."/>
            <person name="Panaud O."/>
            <person name="Pangilinan J."/>
            <person name="Paulsen I."/>
            <person name="Piegu B."/>
            <person name="Poliakov A."/>
            <person name="Robbens S."/>
            <person name="Schmutz J."/>
            <person name="Toulza E."/>
            <person name="Wyss T."/>
            <person name="Zelensky A."/>
            <person name="Zhou K."/>
            <person name="Armbrust E.V."/>
            <person name="Bhattacharya D."/>
            <person name="Goodenough U.W."/>
            <person name="Van de Peer Y."/>
            <person name="Grigoriev I.V."/>
        </authorList>
    </citation>
    <scope>NUCLEOTIDE SEQUENCE [LARGE SCALE GENOMIC DNA]</scope>
    <source>
        <strain evidence="2">RCC299 / NOUM17</strain>
    </source>
</reference>
<evidence type="ECO:0000313" key="1">
    <source>
        <dbReference type="EMBL" id="ACO61090.1"/>
    </source>
</evidence>
<dbReference type="InParanoid" id="C1DZB7"/>
<evidence type="ECO:0008006" key="3">
    <source>
        <dbReference type="Google" id="ProtNLM"/>
    </source>
</evidence>
<dbReference type="eggNOG" id="ENOG502RZ90">
    <property type="taxonomic scope" value="Eukaryota"/>
</dbReference>
<dbReference type="RefSeq" id="XP_002499832.1">
    <property type="nucleotide sequence ID" value="XM_002499786.1"/>
</dbReference>
<name>C1DZB7_MICCC</name>
<evidence type="ECO:0000313" key="2">
    <source>
        <dbReference type="Proteomes" id="UP000002009"/>
    </source>
</evidence>
<sequence length="323" mass="35579">MAASMYRVEDAKVRNFYSPFYGHDVKDLSVALAAMRRRHERVVFLAGDSSLDNKYWFDDVAQALNGYEEFLAPQVMKKDVCYWINERCVAEGKSMGCVNTAVEATCLNDRAFGRLLPQDEFIRDNIARDDVLVVSVGGNDVALQPLLCTAINLAALVCCTPTACLERCACASPPNLGVDLGCLGCGLPGCVAGTCTGWPPGFGYVVDLFKNRVETYVRRLCAKTKPRKVLVCAIYYPEETTRGGWADASLRAMRYDANPGKLQLLIRKVFTHATVKIRVPGVEVVPVPLFEVLDSRDPRDYEQRVEPSAGAGAKMADAFHANF</sequence>
<dbReference type="KEGG" id="mis:MICPUN_55645"/>
<dbReference type="AlphaFoldDB" id="C1DZB7"/>
<organism evidence="1 2">
    <name type="scientific">Micromonas commoda (strain RCC299 / NOUM17 / CCMP2709)</name>
    <name type="common">Picoplanktonic green alga</name>
    <dbReference type="NCBI Taxonomy" id="296587"/>
    <lineage>
        <taxon>Eukaryota</taxon>
        <taxon>Viridiplantae</taxon>
        <taxon>Chlorophyta</taxon>
        <taxon>Mamiellophyceae</taxon>
        <taxon>Mamiellales</taxon>
        <taxon>Mamiellaceae</taxon>
        <taxon>Micromonas</taxon>
    </lineage>
</organism>
<gene>
    <name evidence="1" type="ORF">MICPUN_55645</name>
</gene>
<dbReference type="OMA" id="VAFWLNH"/>
<dbReference type="GeneID" id="8241027"/>